<evidence type="ECO:0000256" key="3">
    <source>
        <dbReference type="SAM" id="SignalP"/>
    </source>
</evidence>
<dbReference type="PANTHER" id="PTHR13817">
    <property type="entry name" value="TITIN"/>
    <property type="match status" value="1"/>
</dbReference>
<dbReference type="InterPro" id="IPR036116">
    <property type="entry name" value="FN3_sf"/>
</dbReference>
<feature type="chain" id="PRO_5043653121" evidence="3">
    <location>
        <begin position="23"/>
        <end position="516"/>
    </location>
</feature>
<dbReference type="Proteomes" id="UP001165289">
    <property type="component" value="Unassembled WGS sequence"/>
</dbReference>
<feature type="domain" description="Fibronectin type-III" evidence="4">
    <location>
        <begin position="27"/>
        <end position="131"/>
    </location>
</feature>
<keyword evidence="2" id="KW-1133">Transmembrane helix</keyword>
<keyword evidence="2" id="KW-0812">Transmembrane</keyword>
<organism evidence="5 6">
    <name type="scientific">Oopsacas minuta</name>
    <dbReference type="NCBI Taxonomy" id="111878"/>
    <lineage>
        <taxon>Eukaryota</taxon>
        <taxon>Metazoa</taxon>
        <taxon>Porifera</taxon>
        <taxon>Hexactinellida</taxon>
        <taxon>Hexasterophora</taxon>
        <taxon>Lyssacinosida</taxon>
        <taxon>Leucopsacidae</taxon>
        <taxon>Oopsacas</taxon>
    </lineage>
</organism>
<name>A0AAV7KK60_9METZ</name>
<dbReference type="InterPro" id="IPR050964">
    <property type="entry name" value="Striated_Muscle_Regulatory"/>
</dbReference>
<dbReference type="PANTHER" id="PTHR13817:SF173">
    <property type="entry name" value="FRAZZLED"/>
    <property type="match status" value="1"/>
</dbReference>
<accession>A0AAV7KK60</accession>
<feature type="domain" description="Fibronectin type-III" evidence="4">
    <location>
        <begin position="241"/>
        <end position="343"/>
    </location>
</feature>
<dbReference type="AlphaFoldDB" id="A0AAV7KK60"/>
<evidence type="ECO:0000313" key="6">
    <source>
        <dbReference type="Proteomes" id="UP001165289"/>
    </source>
</evidence>
<protein>
    <submittedName>
        <fullName evidence="5">Down syndrome cell adhesion molecule-like protein Dscam2 isoform X8</fullName>
    </submittedName>
</protein>
<dbReference type="Pfam" id="PF00041">
    <property type="entry name" value="fn3"/>
    <property type="match status" value="3"/>
</dbReference>
<gene>
    <name evidence="5" type="ORF">LOD99_9809</name>
</gene>
<feature type="signal peptide" evidence="3">
    <location>
        <begin position="1"/>
        <end position="22"/>
    </location>
</feature>
<keyword evidence="2" id="KW-0472">Membrane</keyword>
<keyword evidence="1" id="KW-0677">Repeat</keyword>
<evidence type="ECO:0000259" key="4">
    <source>
        <dbReference type="PROSITE" id="PS50853"/>
    </source>
</evidence>
<comment type="caution">
    <text evidence="5">The sequence shown here is derived from an EMBL/GenBank/DDBJ whole genome shotgun (WGS) entry which is preliminary data.</text>
</comment>
<dbReference type="EMBL" id="JAKMXF010000006">
    <property type="protein sequence ID" value="KAI6661802.1"/>
    <property type="molecule type" value="Genomic_DNA"/>
</dbReference>
<sequence length="516" mass="57048">MISNKVTLLIALLFSLALSARALVPGAPQTPIDFSVTTTTETTIELFWRIPTVQPNLEIEEGFEIVYKGYPLERTTTTITYNVPCVVPLEEFSYTITGLEEMNTYSLTLKALGATRQSPATSAITGVTLKAVPYAPELAMISSESTTITVVVNPPNDTLQNGLITSYEVKYTGQRFDTTTYTESITVTDTTYPATANESYEIRGLEEYDTYTIEIRAENNAGLGYPLILTMTTQPSAPTGAPILYKVISGSNSLDVYILPPEGAMQNSLITGYKFSYTGLVLDTLTRTKYLWVADQTYPATHFEFLQITGLKEFNNYEIEISAINSEGTGIALVIEYSTTEASPTGAPLNVAVTADDPSSVTVTWEIDITSLNSNLTGFNLYYTSECEYEFVFYPVTTLGSYSYILSNLTVDQEYKVYVTVVNIIGEGPRSQTESAVTFPLVVEPVVCVLCIVTPIFVVVVLIIVGLIALGIFLVFCCFWEDDRKKDRRLRRRNDETVRMKLTKETDVKATDQSTL</sequence>
<proteinExistence type="predicted"/>
<dbReference type="InterPro" id="IPR003961">
    <property type="entry name" value="FN3_dom"/>
</dbReference>
<dbReference type="SMART" id="SM00060">
    <property type="entry name" value="FN3"/>
    <property type="match status" value="4"/>
</dbReference>
<keyword evidence="3" id="KW-0732">Signal</keyword>
<reference evidence="5 6" key="1">
    <citation type="journal article" date="2023" name="BMC Biol.">
        <title>The compact genome of the sponge Oopsacas minuta (Hexactinellida) is lacking key metazoan core genes.</title>
        <authorList>
            <person name="Santini S."/>
            <person name="Schenkelaars Q."/>
            <person name="Jourda C."/>
            <person name="Duchesne M."/>
            <person name="Belahbib H."/>
            <person name="Rocher C."/>
            <person name="Selva M."/>
            <person name="Riesgo A."/>
            <person name="Vervoort M."/>
            <person name="Leys S.P."/>
            <person name="Kodjabachian L."/>
            <person name="Le Bivic A."/>
            <person name="Borchiellini C."/>
            <person name="Claverie J.M."/>
            <person name="Renard E."/>
        </authorList>
    </citation>
    <scope>NUCLEOTIDE SEQUENCE [LARGE SCALE GENOMIC DNA]</scope>
    <source>
        <strain evidence="5">SPO-2</strain>
    </source>
</reference>
<feature type="domain" description="Fibronectin type-III" evidence="4">
    <location>
        <begin position="132"/>
        <end position="239"/>
    </location>
</feature>
<evidence type="ECO:0000256" key="2">
    <source>
        <dbReference type="SAM" id="Phobius"/>
    </source>
</evidence>
<feature type="domain" description="Fibronectin type-III" evidence="4">
    <location>
        <begin position="347"/>
        <end position="441"/>
    </location>
</feature>
<dbReference type="Gene3D" id="2.60.40.10">
    <property type="entry name" value="Immunoglobulins"/>
    <property type="match status" value="4"/>
</dbReference>
<dbReference type="CDD" id="cd00063">
    <property type="entry name" value="FN3"/>
    <property type="match status" value="4"/>
</dbReference>
<dbReference type="SUPFAM" id="SSF49265">
    <property type="entry name" value="Fibronectin type III"/>
    <property type="match status" value="2"/>
</dbReference>
<evidence type="ECO:0000256" key="1">
    <source>
        <dbReference type="ARBA" id="ARBA00022737"/>
    </source>
</evidence>
<evidence type="ECO:0000313" key="5">
    <source>
        <dbReference type="EMBL" id="KAI6661802.1"/>
    </source>
</evidence>
<dbReference type="PROSITE" id="PS50853">
    <property type="entry name" value="FN3"/>
    <property type="match status" value="4"/>
</dbReference>
<keyword evidence="6" id="KW-1185">Reference proteome</keyword>
<dbReference type="InterPro" id="IPR013783">
    <property type="entry name" value="Ig-like_fold"/>
</dbReference>
<feature type="transmembrane region" description="Helical" evidence="2">
    <location>
        <begin position="456"/>
        <end position="480"/>
    </location>
</feature>